<dbReference type="OrthoDB" id="10307942at2759"/>
<dbReference type="AlphaFoldDB" id="A0A815AA91"/>
<proteinExistence type="predicted"/>
<evidence type="ECO:0000313" key="5">
    <source>
        <dbReference type="EMBL" id="CAF1181110.1"/>
    </source>
</evidence>
<dbReference type="Proteomes" id="UP000663868">
    <property type="component" value="Unassembled WGS sequence"/>
</dbReference>
<evidence type="ECO:0000313" key="3">
    <source>
        <dbReference type="EMBL" id="CAF1100903.1"/>
    </source>
</evidence>
<gene>
    <name evidence="3" type="ORF">BJG266_LOCUS21348</name>
    <name evidence="2" type="ORF">IZO911_LOCUS20960</name>
    <name evidence="4" type="ORF">JYZ213_LOCUS25633</name>
    <name evidence="9" type="ORF">KXQ929_LOCUS22629</name>
    <name evidence="7" type="ORF">OKA104_LOCUS3187</name>
    <name evidence="8" type="ORF">OXD698_LOCUS5566</name>
    <name evidence="6" type="ORF">QVE165_LOCUS28631</name>
    <name evidence="5" type="ORF">VCS650_LOCUS24494</name>
</gene>
<dbReference type="Proteomes" id="UP000663832">
    <property type="component" value="Unassembled WGS sequence"/>
</dbReference>
<dbReference type="Proteomes" id="UP000663891">
    <property type="component" value="Unassembled WGS sequence"/>
</dbReference>
<name>A0A815AA91_9BILA</name>
<dbReference type="EMBL" id="CAJNON010000302">
    <property type="protein sequence ID" value="CAF1181110.1"/>
    <property type="molecule type" value="Genomic_DNA"/>
</dbReference>
<comment type="caution">
    <text evidence="6">The sequence shown here is derived from an EMBL/GenBank/DDBJ whole genome shotgun (WGS) entry which is preliminary data.</text>
</comment>
<evidence type="ECO:0000313" key="2">
    <source>
        <dbReference type="EMBL" id="CAF1062588.1"/>
    </source>
</evidence>
<keyword evidence="1" id="KW-0812">Transmembrane</keyword>
<evidence type="ECO:0000313" key="7">
    <source>
        <dbReference type="EMBL" id="CAF3532684.1"/>
    </source>
</evidence>
<dbReference type="EMBL" id="CAJOAY010000093">
    <property type="protein sequence ID" value="CAF3532684.1"/>
    <property type="molecule type" value="Genomic_DNA"/>
</dbReference>
<dbReference type="EMBL" id="CAJOAZ010000228">
    <property type="protein sequence ID" value="CAF3584256.1"/>
    <property type="molecule type" value="Genomic_DNA"/>
</dbReference>
<dbReference type="EMBL" id="CAJNOI010000126">
    <property type="protein sequence ID" value="CAF1100903.1"/>
    <property type="molecule type" value="Genomic_DNA"/>
</dbReference>
<evidence type="ECO:0000313" key="6">
    <source>
        <dbReference type="EMBL" id="CAF1253260.1"/>
    </source>
</evidence>
<protein>
    <submittedName>
        <fullName evidence="6">Uncharacterized protein</fullName>
    </submittedName>
</protein>
<reference evidence="6" key="1">
    <citation type="submission" date="2021-02" db="EMBL/GenBank/DDBJ databases">
        <authorList>
            <person name="Nowell W R."/>
        </authorList>
    </citation>
    <scope>NUCLEOTIDE SEQUENCE</scope>
</reference>
<evidence type="ECO:0000256" key="1">
    <source>
        <dbReference type="SAM" id="Phobius"/>
    </source>
</evidence>
<keyword evidence="10" id="KW-1185">Reference proteome</keyword>
<organism evidence="6 10">
    <name type="scientific">Adineta steineri</name>
    <dbReference type="NCBI Taxonomy" id="433720"/>
    <lineage>
        <taxon>Eukaryota</taxon>
        <taxon>Metazoa</taxon>
        <taxon>Spiralia</taxon>
        <taxon>Gnathifera</taxon>
        <taxon>Rotifera</taxon>
        <taxon>Eurotatoria</taxon>
        <taxon>Bdelloidea</taxon>
        <taxon>Adinetida</taxon>
        <taxon>Adinetidae</taxon>
        <taxon>Adineta</taxon>
    </lineage>
</organism>
<dbReference type="EMBL" id="CAJOBB010001742">
    <property type="protein sequence ID" value="CAF3897521.1"/>
    <property type="molecule type" value="Genomic_DNA"/>
</dbReference>
<dbReference type="EMBL" id="CAJNOG010000329">
    <property type="protein sequence ID" value="CAF1178362.1"/>
    <property type="molecule type" value="Genomic_DNA"/>
</dbReference>
<keyword evidence="1" id="KW-1133">Transmembrane helix</keyword>
<dbReference type="EMBL" id="CAJNOM010000224">
    <property type="protein sequence ID" value="CAF1253260.1"/>
    <property type="molecule type" value="Genomic_DNA"/>
</dbReference>
<dbReference type="Proteomes" id="UP000663881">
    <property type="component" value="Unassembled WGS sequence"/>
</dbReference>
<accession>A0A815AA91</accession>
<sequence length="106" mass="11552">MTTPNLSTVNDFISSGAIVAIILGSIFGLALCVGTIIIIICIIKHRNQSRCPIIDQMSSQQTYAYPHSWASLYPPETTSITNYPSVYDSPPPYVASTSDYVKTSYA</sequence>
<dbReference type="Proteomes" id="UP000663877">
    <property type="component" value="Unassembled WGS sequence"/>
</dbReference>
<dbReference type="Proteomes" id="UP000663860">
    <property type="component" value="Unassembled WGS sequence"/>
</dbReference>
<keyword evidence="1" id="KW-0472">Membrane</keyword>
<dbReference type="Proteomes" id="UP000663845">
    <property type="component" value="Unassembled WGS sequence"/>
</dbReference>
<evidence type="ECO:0000313" key="10">
    <source>
        <dbReference type="Proteomes" id="UP000663832"/>
    </source>
</evidence>
<dbReference type="Proteomes" id="UP000663844">
    <property type="component" value="Unassembled WGS sequence"/>
</dbReference>
<dbReference type="EMBL" id="CAJNOE010000221">
    <property type="protein sequence ID" value="CAF1062588.1"/>
    <property type="molecule type" value="Genomic_DNA"/>
</dbReference>
<evidence type="ECO:0000313" key="9">
    <source>
        <dbReference type="EMBL" id="CAF3897521.1"/>
    </source>
</evidence>
<evidence type="ECO:0000313" key="8">
    <source>
        <dbReference type="EMBL" id="CAF3584256.1"/>
    </source>
</evidence>
<evidence type="ECO:0000313" key="4">
    <source>
        <dbReference type="EMBL" id="CAF1178362.1"/>
    </source>
</evidence>
<feature type="transmembrane region" description="Helical" evidence="1">
    <location>
        <begin position="12"/>
        <end position="43"/>
    </location>
</feature>